<dbReference type="Proteomes" id="UP001597233">
    <property type="component" value="Unassembled WGS sequence"/>
</dbReference>
<sequence>MSFSKEIRQAADPVFEAIYAHPFVRGIAEGTLKPEQLVHYVKQDFEYLNAFMRIYGTAIAKCQHRDDMAMFNEQIGFVLHSEIHPHNNFCEIAGVPYEQLQGYPLAPSAHNYIRHMLTAAQEGDLGDILAVLLPCPWTYWEIGKRLLDEVKPDATHPFYEWIDFYGNRTDTITERFCQRLDEIAARTTLEHRERMKRHFILSCQYEYLFWDMAYTLEDWPVPLNEHDAVEVTRA</sequence>
<comment type="subunit">
    <text evidence="4">Homotetramer.</text>
</comment>
<dbReference type="InterPro" id="IPR027574">
    <property type="entry name" value="Thiaminase_II"/>
</dbReference>
<dbReference type="InterPro" id="IPR050967">
    <property type="entry name" value="Thiamine_Salvage_TenA"/>
</dbReference>
<evidence type="ECO:0000313" key="12">
    <source>
        <dbReference type="Proteomes" id="UP001597233"/>
    </source>
</evidence>
<comment type="catalytic activity">
    <reaction evidence="8 9">
        <text>thiamine + H2O = 5-(2-hydroxyethyl)-4-methylthiazole + 4-amino-5-hydroxymethyl-2-methylpyrimidine + H(+)</text>
        <dbReference type="Rhea" id="RHEA:17509"/>
        <dbReference type="ChEBI" id="CHEBI:15377"/>
        <dbReference type="ChEBI" id="CHEBI:15378"/>
        <dbReference type="ChEBI" id="CHEBI:16892"/>
        <dbReference type="ChEBI" id="CHEBI:17957"/>
        <dbReference type="ChEBI" id="CHEBI:18385"/>
        <dbReference type="EC" id="3.5.99.2"/>
    </reaction>
</comment>
<gene>
    <name evidence="11" type="primary">tenA</name>
    <name evidence="11" type="ORF">ACFSC9_04695</name>
</gene>
<dbReference type="SUPFAM" id="SSF48613">
    <property type="entry name" value="Heme oxygenase-like"/>
    <property type="match status" value="1"/>
</dbReference>
<dbReference type="PANTHER" id="PTHR43198">
    <property type="entry name" value="BIFUNCTIONAL TH2 PROTEIN"/>
    <property type="match status" value="1"/>
</dbReference>
<dbReference type="NCBIfam" id="TIGR04306">
    <property type="entry name" value="salvage_TenA"/>
    <property type="match status" value="1"/>
</dbReference>
<proteinExistence type="inferred from homology"/>
<evidence type="ECO:0000256" key="3">
    <source>
        <dbReference type="ARBA" id="ARBA00010264"/>
    </source>
</evidence>
<protein>
    <recommendedName>
        <fullName evidence="6 9">Aminopyrimidine aminohydrolase</fullName>
        <ecNumber evidence="5 9">3.5.99.2</ecNumber>
    </recommendedName>
</protein>
<comment type="function">
    <text evidence="9">Catalyzes an amino-pyrimidine hydrolysis reaction at the C5' of the pyrimidine moiety of thiamine compounds, a reaction that is part of a thiamine salvage pathway.</text>
</comment>
<dbReference type="PANTHER" id="PTHR43198:SF2">
    <property type="entry name" value="SI:CH1073-67J19.1-RELATED"/>
    <property type="match status" value="1"/>
</dbReference>
<keyword evidence="12" id="KW-1185">Reference proteome</keyword>
<evidence type="ECO:0000256" key="9">
    <source>
        <dbReference type="RuleBase" id="RU363093"/>
    </source>
</evidence>
<evidence type="ECO:0000256" key="1">
    <source>
        <dbReference type="ARBA" id="ARBA00001881"/>
    </source>
</evidence>
<keyword evidence="7 9" id="KW-0784">Thiamine biosynthesis</keyword>
<dbReference type="Gene3D" id="1.20.910.10">
    <property type="entry name" value="Heme oxygenase-like"/>
    <property type="match status" value="1"/>
</dbReference>
<comment type="similarity">
    <text evidence="3 9">Belongs to the TenA family.</text>
</comment>
<evidence type="ECO:0000256" key="6">
    <source>
        <dbReference type="ARBA" id="ARBA00013647"/>
    </source>
</evidence>
<evidence type="ECO:0000256" key="2">
    <source>
        <dbReference type="ARBA" id="ARBA00004948"/>
    </source>
</evidence>
<dbReference type="EC" id="3.5.99.2" evidence="5 9"/>
<evidence type="ECO:0000256" key="7">
    <source>
        <dbReference type="ARBA" id="ARBA00022977"/>
    </source>
</evidence>
<evidence type="ECO:0000259" key="10">
    <source>
        <dbReference type="Pfam" id="PF03070"/>
    </source>
</evidence>
<dbReference type="CDD" id="cd19360">
    <property type="entry name" value="TenA_C_SaTenA-like"/>
    <property type="match status" value="1"/>
</dbReference>
<evidence type="ECO:0000313" key="11">
    <source>
        <dbReference type="EMBL" id="MFD1884816.1"/>
    </source>
</evidence>
<dbReference type="EMBL" id="JBHUEH010000010">
    <property type="protein sequence ID" value="MFD1884816.1"/>
    <property type="molecule type" value="Genomic_DNA"/>
</dbReference>
<dbReference type="GO" id="GO:0050334">
    <property type="term" value="F:thiaminase activity"/>
    <property type="evidence" value="ECO:0007669"/>
    <property type="project" value="UniProtKB-EC"/>
</dbReference>
<evidence type="ECO:0000256" key="5">
    <source>
        <dbReference type="ARBA" id="ARBA00012684"/>
    </source>
</evidence>
<accession>A0ABW4REX2</accession>
<reference evidence="12" key="1">
    <citation type="journal article" date="2019" name="Int. J. Syst. Evol. Microbiol.">
        <title>The Global Catalogue of Microorganisms (GCM) 10K type strain sequencing project: providing services to taxonomists for standard genome sequencing and annotation.</title>
        <authorList>
            <consortium name="The Broad Institute Genomics Platform"/>
            <consortium name="The Broad Institute Genome Sequencing Center for Infectious Disease"/>
            <person name="Wu L."/>
            <person name="Ma J."/>
        </authorList>
    </citation>
    <scope>NUCLEOTIDE SEQUENCE [LARGE SCALE GENOMIC DNA]</scope>
    <source>
        <strain evidence="12">CCUG 54950</strain>
    </source>
</reference>
<comment type="pathway">
    <text evidence="2 9">Cofactor biosynthesis; thiamine diphosphate biosynthesis.</text>
</comment>
<dbReference type="Pfam" id="PF03070">
    <property type="entry name" value="TENA_THI-4"/>
    <property type="match status" value="1"/>
</dbReference>
<dbReference type="RefSeq" id="WP_347324459.1">
    <property type="nucleotide sequence ID" value="NZ_JBCGUH010000003.1"/>
</dbReference>
<feature type="domain" description="Thiaminase-2/PQQC" evidence="10">
    <location>
        <begin position="9"/>
        <end position="215"/>
    </location>
</feature>
<dbReference type="InterPro" id="IPR004305">
    <property type="entry name" value="Thiaminase-2/PQQC"/>
</dbReference>
<evidence type="ECO:0000256" key="8">
    <source>
        <dbReference type="ARBA" id="ARBA00048337"/>
    </source>
</evidence>
<dbReference type="InterPro" id="IPR016084">
    <property type="entry name" value="Haem_Oase-like_multi-hlx"/>
</dbReference>
<comment type="caution">
    <text evidence="11">The sequence shown here is derived from an EMBL/GenBank/DDBJ whole genome shotgun (WGS) entry which is preliminary data.</text>
</comment>
<organism evidence="11 12">
    <name type="scientific">Paenibacillus wenxiniae</name>
    <dbReference type="NCBI Taxonomy" id="1636843"/>
    <lineage>
        <taxon>Bacteria</taxon>
        <taxon>Bacillati</taxon>
        <taxon>Bacillota</taxon>
        <taxon>Bacilli</taxon>
        <taxon>Bacillales</taxon>
        <taxon>Paenibacillaceae</taxon>
        <taxon>Paenibacillus</taxon>
    </lineage>
</organism>
<comment type="catalytic activity">
    <reaction evidence="1 9">
        <text>4-amino-5-aminomethyl-2-methylpyrimidine + H2O = 4-amino-5-hydroxymethyl-2-methylpyrimidine + NH4(+)</text>
        <dbReference type="Rhea" id="RHEA:31799"/>
        <dbReference type="ChEBI" id="CHEBI:15377"/>
        <dbReference type="ChEBI" id="CHEBI:16892"/>
        <dbReference type="ChEBI" id="CHEBI:28938"/>
        <dbReference type="ChEBI" id="CHEBI:63416"/>
        <dbReference type="EC" id="3.5.99.2"/>
    </reaction>
</comment>
<evidence type="ECO:0000256" key="4">
    <source>
        <dbReference type="ARBA" id="ARBA00011881"/>
    </source>
</evidence>
<keyword evidence="9 11" id="KW-0378">Hydrolase</keyword>
<name>A0ABW4REX2_9BACL</name>